<evidence type="ECO:0000313" key="1">
    <source>
        <dbReference type="EMBL" id="ORZ29416.1"/>
    </source>
</evidence>
<dbReference type="EMBL" id="MCFL01000202">
    <property type="protein sequence ID" value="ORZ29416.1"/>
    <property type="molecule type" value="Genomic_DNA"/>
</dbReference>
<sequence>MPRAPLASHATTHILCLGLEQGAVPLAQPVHTISRHVHADAKPDPHLMLVLVRPPFSGN</sequence>
<dbReference type="Proteomes" id="UP000193411">
    <property type="component" value="Unassembled WGS sequence"/>
</dbReference>
<accession>A0A1Y2H4D1</accession>
<reference evidence="1 2" key="1">
    <citation type="submission" date="2016-07" db="EMBL/GenBank/DDBJ databases">
        <title>Pervasive Adenine N6-methylation of Active Genes in Fungi.</title>
        <authorList>
            <consortium name="DOE Joint Genome Institute"/>
            <person name="Mondo S.J."/>
            <person name="Dannebaum R.O."/>
            <person name="Kuo R.C."/>
            <person name="Labutti K."/>
            <person name="Haridas S."/>
            <person name="Kuo A."/>
            <person name="Salamov A."/>
            <person name="Ahrendt S.R."/>
            <person name="Lipzen A."/>
            <person name="Sullivan W."/>
            <person name="Andreopoulos W.B."/>
            <person name="Clum A."/>
            <person name="Lindquist E."/>
            <person name="Daum C."/>
            <person name="Ramamoorthy G.K."/>
            <person name="Gryganskyi A."/>
            <person name="Culley D."/>
            <person name="Magnuson J.K."/>
            <person name="James T.Y."/>
            <person name="O'Malley M.A."/>
            <person name="Stajich J.E."/>
            <person name="Spatafora J.W."/>
            <person name="Visel A."/>
            <person name="Grigoriev I.V."/>
        </authorList>
    </citation>
    <scope>NUCLEOTIDE SEQUENCE [LARGE SCALE GENOMIC DNA]</scope>
    <source>
        <strain evidence="1 2">PL171</strain>
    </source>
</reference>
<evidence type="ECO:0000313" key="2">
    <source>
        <dbReference type="Proteomes" id="UP000193411"/>
    </source>
</evidence>
<dbReference type="AlphaFoldDB" id="A0A1Y2H4D1"/>
<proteinExistence type="predicted"/>
<name>A0A1Y2H4D1_9FUNG</name>
<comment type="caution">
    <text evidence="1">The sequence shown here is derived from an EMBL/GenBank/DDBJ whole genome shotgun (WGS) entry which is preliminary data.</text>
</comment>
<protein>
    <submittedName>
        <fullName evidence="1">Uncharacterized protein</fullName>
    </submittedName>
</protein>
<keyword evidence="2" id="KW-1185">Reference proteome</keyword>
<organism evidence="1 2">
    <name type="scientific">Catenaria anguillulae PL171</name>
    <dbReference type="NCBI Taxonomy" id="765915"/>
    <lineage>
        <taxon>Eukaryota</taxon>
        <taxon>Fungi</taxon>
        <taxon>Fungi incertae sedis</taxon>
        <taxon>Blastocladiomycota</taxon>
        <taxon>Blastocladiomycetes</taxon>
        <taxon>Blastocladiales</taxon>
        <taxon>Catenariaceae</taxon>
        <taxon>Catenaria</taxon>
    </lineage>
</organism>
<gene>
    <name evidence="1" type="ORF">BCR44DRAFT_1451270</name>
</gene>